<dbReference type="InterPro" id="IPR036388">
    <property type="entry name" value="WH-like_DNA-bd_sf"/>
</dbReference>
<reference evidence="6" key="1">
    <citation type="submission" date="2022-09" db="EMBL/GenBank/DDBJ databases">
        <authorList>
            <person name="Yuan C."/>
            <person name="Ke Z."/>
        </authorList>
    </citation>
    <scope>NUCLEOTIDE SEQUENCE</scope>
    <source>
        <strain evidence="6">LB-8</strain>
    </source>
</reference>
<dbReference type="PANTHER" id="PTHR43133">
    <property type="entry name" value="RNA POLYMERASE ECF-TYPE SIGMA FACTO"/>
    <property type="match status" value="1"/>
</dbReference>
<sequence>MNHSSFDTQEEYLGAEANKEFEYLFKLYYSRLCYFAFNMIEDKDASEDIVQDVFIKFWKQRSDFDHELSIKTFLYVSVRNACINRIRHEKVEKKFIKAQNSEEVEEEKGLQQMIKAEVLGEIYNAIEELPQGCRQVLKLAYFEGLKNHEIAEQLGISVNTIKTQKARALQLLRLKLDLGAFTCLLVMLSHQRC</sequence>
<dbReference type="GO" id="GO:0006352">
    <property type="term" value="P:DNA-templated transcription initiation"/>
    <property type="evidence" value="ECO:0007669"/>
    <property type="project" value="InterPro"/>
</dbReference>
<dbReference type="InterPro" id="IPR039425">
    <property type="entry name" value="RNA_pol_sigma-70-like"/>
</dbReference>
<dbReference type="EMBL" id="JAOTIF010000006">
    <property type="protein sequence ID" value="MCU7549660.1"/>
    <property type="molecule type" value="Genomic_DNA"/>
</dbReference>
<evidence type="ECO:0000313" key="6">
    <source>
        <dbReference type="EMBL" id="MCU7549660.1"/>
    </source>
</evidence>
<keyword evidence="7" id="KW-1185">Reference proteome</keyword>
<dbReference type="RefSeq" id="WP_279297101.1">
    <property type="nucleotide sequence ID" value="NZ_JAOTIF010000006.1"/>
</dbReference>
<organism evidence="6 7">
    <name type="scientific">Paraflavisolibacter caeni</name>
    <dbReference type="NCBI Taxonomy" id="2982496"/>
    <lineage>
        <taxon>Bacteria</taxon>
        <taxon>Pseudomonadati</taxon>
        <taxon>Bacteroidota</taxon>
        <taxon>Chitinophagia</taxon>
        <taxon>Chitinophagales</taxon>
        <taxon>Chitinophagaceae</taxon>
        <taxon>Paraflavisolibacter</taxon>
    </lineage>
</organism>
<evidence type="ECO:0000256" key="1">
    <source>
        <dbReference type="ARBA" id="ARBA00010641"/>
    </source>
</evidence>
<keyword evidence="3" id="KW-0731">Sigma factor</keyword>
<dbReference type="Gene3D" id="1.10.1740.10">
    <property type="match status" value="1"/>
</dbReference>
<reference evidence="6" key="2">
    <citation type="submission" date="2023-04" db="EMBL/GenBank/DDBJ databases">
        <title>Paracnuella aquatica gen. nov., sp. nov., a member of the family Chitinophagaceae isolated from a hot spring.</title>
        <authorList>
            <person name="Wang C."/>
        </authorList>
    </citation>
    <scope>NUCLEOTIDE SEQUENCE</scope>
    <source>
        <strain evidence="6">LB-8</strain>
    </source>
</reference>
<protein>
    <submittedName>
        <fullName evidence="6">RNA polymerase sigma-70 factor</fullName>
    </submittedName>
</protein>
<dbReference type="SUPFAM" id="SSF88659">
    <property type="entry name" value="Sigma3 and sigma4 domains of RNA polymerase sigma factors"/>
    <property type="match status" value="1"/>
</dbReference>
<dbReference type="Gene3D" id="1.10.10.10">
    <property type="entry name" value="Winged helix-like DNA-binding domain superfamily/Winged helix DNA-binding domain"/>
    <property type="match status" value="1"/>
</dbReference>
<dbReference type="CDD" id="cd06171">
    <property type="entry name" value="Sigma70_r4"/>
    <property type="match status" value="1"/>
</dbReference>
<evidence type="ECO:0000259" key="5">
    <source>
        <dbReference type="SMART" id="SM00421"/>
    </source>
</evidence>
<dbReference type="InterPro" id="IPR013249">
    <property type="entry name" value="RNA_pol_sigma70_r4_t2"/>
</dbReference>
<dbReference type="SUPFAM" id="SSF88946">
    <property type="entry name" value="Sigma2 domain of RNA polymerase sigma factors"/>
    <property type="match status" value="1"/>
</dbReference>
<dbReference type="InterPro" id="IPR013325">
    <property type="entry name" value="RNA_pol_sigma_r2"/>
</dbReference>
<dbReference type="Pfam" id="PF08281">
    <property type="entry name" value="Sigma70_r4_2"/>
    <property type="match status" value="1"/>
</dbReference>
<comment type="similarity">
    <text evidence="1">Belongs to the sigma-70 factor family. ECF subfamily.</text>
</comment>
<name>A0A9X2XVD3_9BACT</name>
<dbReference type="InterPro" id="IPR000792">
    <property type="entry name" value="Tscrpt_reg_LuxR_C"/>
</dbReference>
<dbReference type="Proteomes" id="UP001155483">
    <property type="component" value="Unassembled WGS sequence"/>
</dbReference>
<dbReference type="InterPro" id="IPR013324">
    <property type="entry name" value="RNA_pol_sigma_r3/r4-like"/>
</dbReference>
<proteinExistence type="inferred from homology"/>
<dbReference type="Pfam" id="PF04542">
    <property type="entry name" value="Sigma70_r2"/>
    <property type="match status" value="1"/>
</dbReference>
<dbReference type="SMART" id="SM00421">
    <property type="entry name" value="HTH_LUXR"/>
    <property type="match status" value="1"/>
</dbReference>
<dbReference type="InterPro" id="IPR014284">
    <property type="entry name" value="RNA_pol_sigma-70_dom"/>
</dbReference>
<dbReference type="GO" id="GO:0003677">
    <property type="term" value="F:DNA binding"/>
    <property type="evidence" value="ECO:0007669"/>
    <property type="project" value="InterPro"/>
</dbReference>
<comment type="caution">
    <text evidence="6">The sequence shown here is derived from an EMBL/GenBank/DDBJ whole genome shotgun (WGS) entry which is preliminary data.</text>
</comment>
<evidence type="ECO:0000313" key="7">
    <source>
        <dbReference type="Proteomes" id="UP001155483"/>
    </source>
</evidence>
<feature type="domain" description="HTH luxR-type" evidence="5">
    <location>
        <begin position="126"/>
        <end position="184"/>
    </location>
</feature>
<keyword evidence="4" id="KW-0804">Transcription</keyword>
<accession>A0A9X2XVD3</accession>
<gene>
    <name evidence="6" type="ORF">OCK74_11080</name>
</gene>
<evidence type="ECO:0000256" key="3">
    <source>
        <dbReference type="ARBA" id="ARBA00023082"/>
    </source>
</evidence>
<dbReference type="NCBIfam" id="TIGR02937">
    <property type="entry name" value="sigma70-ECF"/>
    <property type="match status" value="1"/>
</dbReference>
<evidence type="ECO:0000256" key="4">
    <source>
        <dbReference type="ARBA" id="ARBA00023163"/>
    </source>
</evidence>
<keyword evidence="2" id="KW-0805">Transcription regulation</keyword>
<dbReference type="InterPro" id="IPR007627">
    <property type="entry name" value="RNA_pol_sigma70_r2"/>
</dbReference>
<dbReference type="AlphaFoldDB" id="A0A9X2XVD3"/>
<dbReference type="GO" id="GO:0016987">
    <property type="term" value="F:sigma factor activity"/>
    <property type="evidence" value="ECO:0007669"/>
    <property type="project" value="UniProtKB-KW"/>
</dbReference>
<dbReference type="InterPro" id="IPR014327">
    <property type="entry name" value="RNA_pol_sigma70_bacteroid"/>
</dbReference>
<dbReference type="PANTHER" id="PTHR43133:SF46">
    <property type="entry name" value="RNA POLYMERASE SIGMA-70 FACTOR ECF SUBFAMILY"/>
    <property type="match status" value="1"/>
</dbReference>
<evidence type="ECO:0000256" key="2">
    <source>
        <dbReference type="ARBA" id="ARBA00023015"/>
    </source>
</evidence>
<dbReference type="NCBIfam" id="TIGR02985">
    <property type="entry name" value="Sig70_bacteroi1"/>
    <property type="match status" value="1"/>
</dbReference>